<comment type="caution">
    <text evidence="1">The sequence shown here is derived from an EMBL/GenBank/DDBJ whole genome shotgun (WGS) entry which is preliminary data.</text>
</comment>
<gene>
    <name evidence="1" type="ORF">So717_06500</name>
</gene>
<evidence type="ECO:0000313" key="1">
    <source>
        <dbReference type="EMBL" id="GFE48897.1"/>
    </source>
</evidence>
<organism evidence="1 2">
    <name type="scientific">Roseobacter cerasinus</name>
    <dbReference type="NCBI Taxonomy" id="2602289"/>
    <lineage>
        <taxon>Bacteria</taxon>
        <taxon>Pseudomonadati</taxon>
        <taxon>Pseudomonadota</taxon>
        <taxon>Alphaproteobacteria</taxon>
        <taxon>Rhodobacterales</taxon>
        <taxon>Roseobacteraceae</taxon>
        <taxon>Roseobacter</taxon>
    </lineage>
</organism>
<accession>A0A640VM90</accession>
<protein>
    <submittedName>
        <fullName evidence="1">Uncharacterized protein</fullName>
    </submittedName>
</protein>
<dbReference type="EMBL" id="BLIV01000001">
    <property type="protein sequence ID" value="GFE48897.1"/>
    <property type="molecule type" value="Genomic_DNA"/>
</dbReference>
<sequence>MGVDVPDDYEIDLNLSGGTTIDGDLSMDTDLRIRELPTIELRVRELPEVKIGVTELPKVQLGVDPIDFSLRIKEIPAIRAHLPANFKVGLSLLGNELLAINLCGEAQVITEDYVPNPCEICGPPGNAREIAGNVSRIELIEDDG</sequence>
<dbReference type="AlphaFoldDB" id="A0A640VM90"/>
<proteinExistence type="predicted"/>
<evidence type="ECO:0000313" key="2">
    <source>
        <dbReference type="Proteomes" id="UP000436522"/>
    </source>
</evidence>
<dbReference type="RefSeq" id="WP_159974746.1">
    <property type="nucleotide sequence ID" value="NZ_BLIV01000001.1"/>
</dbReference>
<dbReference type="Proteomes" id="UP000436522">
    <property type="component" value="Unassembled WGS sequence"/>
</dbReference>
<keyword evidence="2" id="KW-1185">Reference proteome</keyword>
<reference evidence="1 2" key="1">
    <citation type="submission" date="2019-12" db="EMBL/GenBank/DDBJ databases">
        <title>Roseobacter cerasinus sp. nov., isolated from seawater around aquaculture.</title>
        <authorList>
            <person name="Muramatsu S."/>
            <person name="Takabe Y."/>
            <person name="Mori K."/>
            <person name="Takaichi S."/>
            <person name="Hanada S."/>
        </authorList>
    </citation>
    <scope>NUCLEOTIDE SEQUENCE [LARGE SCALE GENOMIC DNA]</scope>
    <source>
        <strain evidence="1 2">AI77</strain>
    </source>
</reference>
<dbReference type="OrthoDB" id="9811083at2"/>
<name>A0A640VM90_9RHOB</name>